<keyword evidence="1" id="KW-0472">Membrane</keyword>
<feature type="transmembrane region" description="Helical" evidence="1">
    <location>
        <begin position="264"/>
        <end position="285"/>
    </location>
</feature>
<sequence>MGRDGHEVLLSCWWAGLVLLVVGVPAISLALTKFARRGTEVQGTVTEVLLIRRRNEAATLLPVVRFTDAASEREVIGSPSCGRVPLAGWPGQPITVRYLPGFPEKFQAGPQSSVFDAALTSLLVMTLGSVALVLTRWTDPDAIATSAVLGASGVALCAAILLTRHADRSEQCTALREKGVVSYGRIVGSLVVDGGGNDAHRFHPVLAFTCAGGEEVTGVDLHTVSCQSYPLDGGPVPVRHLPENPLLFAVDASLRPKPSTGGPAARMIGLVTVLACCGVLIMVGANLGHLGHR</sequence>
<gene>
    <name evidence="2" type="ORF">FHR34_003258</name>
</gene>
<dbReference type="RefSeq" id="WP_184936238.1">
    <property type="nucleotide sequence ID" value="NZ_JACHJV010000001.1"/>
</dbReference>
<feature type="transmembrane region" description="Helical" evidence="1">
    <location>
        <begin position="114"/>
        <end position="137"/>
    </location>
</feature>
<evidence type="ECO:0000313" key="3">
    <source>
        <dbReference type="Proteomes" id="UP000540506"/>
    </source>
</evidence>
<proteinExistence type="predicted"/>
<evidence type="ECO:0008006" key="4">
    <source>
        <dbReference type="Google" id="ProtNLM"/>
    </source>
</evidence>
<feature type="transmembrane region" description="Helical" evidence="1">
    <location>
        <begin position="143"/>
        <end position="162"/>
    </location>
</feature>
<dbReference type="AlphaFoldDB" id="A0A7W7R2L9"/>
<feature type="transmembrane region" description="Helical" evidence="1">
    <location>
        <begin position="13"/>
        <end position="32"/>
    </location>
</feature>
<evidence type="ECO:0000256" key="1">
    <source>
        <dbReference type="SAM" id="Phobius"/>
    </source>
</evidence>
<protein>
    <recommendedName>
        <fullName evidence="4">DUF3592 domain-containing protein</fullName>
    </recommendedName>
</protein>
<comment type="caution">
    <text evidence="2">The sequence shown here is derived from an EMBL/GenBank/DDBJ whole genome shotgun (WGS) entry which is preliminary data.</text>
</comment>
<keyword evidence="1" id="KW-1133">Transmembrane helix</keyword>
<organism evidence="2 3">
    <name type="scientific">Kitasatospora kifunensis</name>
    <name type="common">Streptomyces kifunensis</name>
    <dbReference type="NCBI Taxonomy" id="58351"/>
    <lineage>
        <taxon>Bacteria</taxon>
        <taxon>Bacillati</taxon>
        <taxon>Actinomycetota</taxon>
        <taxon>Actinomycetes</taxon>
        <taxon>Kitasatosporales</taxon>
        <taxon>Streptomycetaceae</taxon>
        <taxon>Kitasatospora</taxon>
    </lineage>
</organism>
<name>A0A7W7R2L9_KITKI</name>
<keyword evidence="3" id="KW-1185">Reference proteome</keyword>
<keyword evidence="1" id="KW-0812">Transmembrane</keyword>
<evidence type="ECO:0000313" key="2">
    <source>
        <dbReference type="EMBL" id="MBB4924265.1"/>
    </source>
</evidence>
<dbReference type="Proteomes" id="UP000540506">
    <property type="component" value="Unassembled WGS sequence"/>
</dbReference>
<reference evidence="2 3" key="1">
    <citation type="submission" date="2020-08" db="EMBL/GenBank/DDBJ databases">
        <title>Sequencing the genomes of 1000 actinobacteria strains.</title>
        <authorList>
            <person name="Klenk H.-P."/>
        </authorList>
    </citation>
    <scope>NUCLEOTIDE SEQUENCE [LARGE SCALE GENOMIC DNA]</scope>
    <source>
        <strain evidence="2 3">DSM 41654</strain>
    </source>
</reference>
<accession>A0A7W7R2L9</accession>
<dbReference type="EMBL" id="JACHJV010000001">
    <property type="protein sequence ID" value="MBB4924265.1"/>
    <property type="molecule type" value="Genomic_DNA"/>
</dbReference>